<keyword evidence="7 9" id="KW-0472">Membrane</keyword>
<feature type="transmembrane region" description="Helical" evidence="9">
    <location>
        <begin position="502"/>
        <end position="527"/>
    </location>
</feature>
<feature type="domain" description="Major facilitator superfamily (MFS) profile" evidence="10">
    <location>
        <begin position="19"/>
        <end position="595"/>
    </location>
</feature>
<dbReference type="PANTHER" id="PTHR43528:SF1">
    <property type="entry name" value="ALPHA-KETOGLUTARATE PERMEASE"/>
    <property type="match status" value="1"/>
</dbReference>
<evidence type="ECO:0000313" key="11">
    <source>
        <dbReference type="EMBL" id="KNC80382.1"/>
    </source>
</evidence>
<evidence type="ECO:0000259" key="10">
    <source>
        <dbReference type="PROSITE" id="PS50850"/>
    </source>
</evidence>
<keyword evidence="2" id="KW-0813">Transport</keyword>
<dbReference type="InterPro" id="IPR036259">
    <property type="entry name" value="MFS_trans_sf"/>
</dbReference>
<dbReference type="AlphaFoldDB" id="A0A0L0FU76"/>
<feature type="transmembrane region" description="Helical" evidence="9">
    <location>
        <begin position="539"/>
        <end position="564"/>
    </location>
</feature>
<dbReference type="Gene3D" id="1.20.1250.20">
    <property type="entry name" value="MFS general substrate transporter like domains"/>
    <property type="match status" value="2"/>
</dbReference>
<feature type="transmembrane region" description="Helical" evidence="9">
    <location>
        <begin position="86"/>
        <end position="105"/>
    </location>
</feature>
<dbReference type="Pfam" id="PF00083">
    <property type="entry name" value="Sugar_tr"/>
    <property type="match status" value="1"/>
</dbReference>
<dbReference type="STRING" id="667725.A0A0L0FU76"/>
<dbReference type="RefSeq" id="XP_014154284.1">
    <property type="nucleotide sequence ID" value="XM_014298809.1"/>
</dbReference>
<feature type="transmembrane region" description="Helical" evidence="9">
    <location>
        <begin position="477"/>
        <end position="496"/>
    </location>
</feature>
<dbReference type="InterPro" id="IPR051084">
    <property type="entry name" value="H+-coupled_symporters"/>
</dbReference>
<evidence type="ECO:0000313" key="12">
    <source>
        <dbReference type="Proteomes" id="UP000054560"/>
    </source>
</evidence>
<dbReference type="PANTHER" id="PTHR43528">
    <property type="entry name" value="ALPHA-KETOGLUTARATE PERMEASE"/>
    <property type="match status" value="1"/>
</dbReference>
<dbReference type="Pfam" id="PF07690">
    <property type="entry name" value="MFS_1"/>
    <property type="match status" value="1"/>
</dbReference>
<evidence type="ECO:0000256" key="8">
    <source>
        <dbReference type="SAM" id="MobiDB-lite"/>
    </source>
</evidence>
<evidence type="ECO:0000256" key="9">
    <source>
        <dbReference type="SAM" id="Phobius"/>
    </source>
</evidence>
<proteinExistence type="predicted"/>
<evidence type="ECO:0000256" key="6">
    <source>
        <dbReference type="ARBA" id="ARBA00022989"/>
    </source>
</evidence>
<keyword evidence="12" id="KW-1185">Reference proteome</keyword>
<evidence type="ECO:0000256" key="2">
    <source>
        <dbReference type="ARBA" id="ARBA00022448"/>
    </source>
</evidence>
<keyword evidence="5" id="KW-0769">Symport</keyword>
<gene>
    <name evidence="11" type="ORF">SARC_07257</name>
</gene>
<evidence type="ECO:0000256" key="7">
    <source>
        <dbReference type="ARBA" id="ARBA00023136"/>
    </source>
</evidence>
<feature type="transmembrane region" description="Helical" evidence="9">
    <location>
        <begin position="21"/>
        <end position="40"/>
    </location>
</feature>
<feature type="compositionally biased region" description="Basic and acidic residues" evidence="8">
    <location>
        <begin position="267"/>
        <end position="285"/>
    </location>
</feature>
<feature type="region of interest" description="Disordered" evidence="8">
    <location>
        <begin position="267"/>
        <end position="294"/>
    </location>
</feature>
<dbReference type="Proteomes" id="UP000054560">
    <property type="component" value="Unassembled WGS sequence"/>
</dbReference>
<name>A0A0L0FU76_9EUKA</name>
<evidence type="ECO:0000256" key="4">
    <source>
        <dbReference type="ARBA" id="ARBA00022692"/>
    </source>
</evidence>
<keyword evidence="6 9" id="KW-1133">Transmembrane helix</keyword>
<reference evidence="11 12" key="1">
    <citation type="submission" date="2011-02" db="EMBL/GenBank/DDBJ databases">
        <title>The Genome Sequence of Sphaeroforma arctica JP610.</title>
        <authorList>
            <consortium name="The Broad Institute Genome Sequencing Platform"/>
            <person name="Russ C."/>
            <person name="Cuomo C."/>
            <person name="Young S.K."/>
            <person name="Zeng Q."/>
            <person name="Gargeya S."/>
            <person name="Alvarado L."/>
            <person name="Berlin A."/>
            <person name="Chapman S.B."/>
            <person name="Chen Z."/>
            <person name="Freedman E."/>
            <person name="Gellesch M."/>
            <person name="Goldberg J."/>
            <person name="Griggs A."/>
            <person name="Gujja S."/>
            <person name="Heilman E."/>
            <person name="Heiman D."/>
            <person name="Howarth C."/>
            <person name="Mehta T."/>
            <person name="Neiman D."/>
            <person name="Pearson M."/>
            <person name="Roberts A."/>
            <person name="Saif S."/>
            <person name="Shea T."/>
            <person name="Shenoy N."/>
            <person name="Sisk P."/>
            <person name="Stolte C."/>
            <person name="Sykes S."/>
            <person name="White J."/>
            <person name="Yandava C."/>
            <person name="Burger G."/>
            <person name="Gray M.W."/>
            <person name="Holland P.W.H."/>
            <person name="King N."/>
            <person name="Lang F.B.F."/>
            <person name="Roger A.J."/>
            <person name="Ruiz-Trillo I."/>
            <person name="Haas B."/>
            <person name="Nusbaum C."/>
            <person name="Birren B."/>
        </authorList>
    </citation>
    <scope>NUCLEOTIDE SEQUENCE [LARGE SCALE GENOMIC DNA]</scope>
    <source>
        <strain evidence="11 12">JP610</strain>
    </source>
</reference>
<dbReference type="SUPFAM" id="SSF103473">
    <property type="entry name" value="MFS general substrate transporter"/>
    <property type="match status" value="1"/>
</dbReference>
<dbReference type="InterPro" id="IPR011701">
    <property type="entry name" value="MFS"/>
</dbReference>
<feature type="transmembrane region" description="Helical" evidence="9">
    <location>
        <begin position="446"/>
        <end position="468"/>
    </location>
</feature>
<evidence type="ECO:0000256" key="1">
    <source>
        <dbReference type="ARBA" id="ARBA00004651"/>
    </source>
</evidence>
<organism evidence="11 12">
    <name type="scientific">Sphaeroforma arctica JP610</name>
    <dbReference type="NCBI Taxonomy" id="667725"/>
    <lineage>
        <taxon>Eukaryota</taxon>
        <taxon>Ichthyosporea</taxon>
        <taxon>Ichthyophonida</taxon>
        <taxon>Sphaeroforma</taxon>
    </lineage>
</organism>
<dbReference type="InterPro" id="IPR020846">
    <property type="entry name" value="MFS_dom"/>
</dbReference>
<feature type="transmembrane region" description="Helical" evidence="9">
    <location>
        <begin position="191"/>
        <end position="209"/>
    </location>
</feature>
<protein>
    <recommendedName>
        <fullName evidence="10">Major facilitator superfamily (MFS) profile domain-containing protein</fullName>
    </recommendedName>
</protein>
<feature type="transmembrane region" description="Helical" evidence="9">
    <location>
        <begin position="117"/>
        <end position="141"/>
    </location>
</feature>
<evidence type="ECO:0000256" key="5">
    <source>
        <dbReference type="ARBA" id="ARBA00022847"/>
    </source>
</evidence>
<keyword evidence="4 9" id="KW-0812">Transmembrane</keyword>
<sequence>MVFNLPPRYFNKAKVATHKTWFIFVGNVLEWYEFSVFGYLVNEIEQNFFNGSGSLATWSAYAVTFLARPLGALMLGWVADHCGRRTALLISLLGMILSTVGQGCLPSSYCCGDVPGVIGVVMLIILRVVQGICTGGEIGGVSTYLAEHEDKHVLGMLSATVGIGASIGFMLSSMVILILHLALSDEDMLLWGWRVPFLLAIIPGCFALYGRNYLEETDEFLDMVALEKAGQKMDSNDVAHISAAPQDPSITTSITFDDKDTSAKWGDKSDIAGLSAHDDPEREMDVSPASTTTPPLQAYATQVTAGNEGEAMDDTEYEVDDITGARVPRMNMQNVQKDRAVLPTPQWQDGADPGAQEEGLAVPPSEGNILPDKKQYKQDKMEAKRLSLASANQRSKFPLGDLVMLYPYQTFTVLFGLAAYSCTWYVTLVYSLDYIRDEHNVSASSAMGMAVVGNAIAVVVGPFSGVLVDGYGVGNQMMWGVGSLVVFSVPAWAVLVNVNNIAVFYIIQALMGVVNGCLCATPFLWVAEAFPTNMRASGFFAYNIAVSVFGGCGPLICDAMVRGWSAWGPALYVLVCCVLSLFVVCLSYYLNKRGTATMTHIRHTPY</sequence>
<dbReference type="OrthoDB" id="5296287at2759"/>
<feature type="transmembrane region" description="Helical" evidence="9">
    <location>
        <begin position="153"/>
        <end position="179"/>
    </location>
</feature>
<dbReference type="PROSITE" id="PS50850">
    <property type="entry name" value="MFS"/>
    <property type="match status" value="1"/>
</dbReference>
<accession>A0A0L0FU76</accession>
<dbReference type="GeneID" id="25907761"/>
<dbReference type="EMBL" id="KQ242160">
    <property type="protein sequence ID" value="KNC80382.1"/>
    <property type="molecule type" value="Genomic_DNA"/>
</dbReference>
<dbReference type="GO" id="GO:0015293">
    <property type="term" value="F:symporter activity"/>
    <property type="evidence" value="ECO:0007669"/>
    <property type="project" value="UniProtKB-KW"/>
</dbReference>
<dbReference type="GO" id="GO:0005886">
    <property type="term" value="C:plasma membrane"/>
    <property type="evidence" value="ECO:0007669"/>
    <property type="project" value="UniProtKB-SubCell"/>
</dbReference>
<dbReference type="eggNOG" id="KOG0252">
    <property type="taxonomic scope" value="Eukaryota"/>
</dbReference>
<evidence type="ECO:0000256" key="3">
    <source>
        <dbReference type="ARBA" id="ARBA00022475"/>
    </source>
</evidence>
<comment type="subcellular location">
    <subcellularLocation>
        <location evidence="1">Cell membrane</location>
        <topology evidence="1">Multi-pass membrane protein</topology>
    </subcellularLocation>
</comment>
<feature type="transmembrane region" description="Helical" evidence="9">
    <location>
        <begin position="60"/>
        <end position="79"/>
    </location>
</feature>
<feature type="transmembrane region" description="Helical" evidence="9">
    <location>
        <begin position="570"/>
        <end position="590"/>
    </location>
</feature>
<feature type="transmembrane region" description="Helical" evidence="9">
    <location>
        <begin position="403"/>
        <end position="426"/>
    </location>
</feature>
<dbReference type="InterPro" id="IPR005828">
    <property type="entry name" value="MFS_sugar_transport-like"/>
</dbReference>
<keyword evidence="3" id="KW-1003">Cell membrane</keyword>